<feature type="compositionally biased region" description="Low complexity" evidence="5">
    <location>
        <begin position="317"/>
        <end position="334"/>
    </location>
</feature>
<feature type="region of interest" description="Disordered" evidence="5">
    <location>
        <begin position="892"/>
        <end position="912"/>
    </location>
</feature>
<dbReference type="InterPro" id="IPR006600">
    <property type="entry name" value="HTH_CenpB_DNA-bd_dom"/>
</dbReference>
<gene>
    <name evidence="8" type="primary">LOC114334219</name>
</gene>
<dbReference type="Gene3D" id="1.10.10.10">
    <property type="entry name" value="Winged helix-like DNA-binding domain superfamily/Winged helix DNA-binding domain"/>
    <property type="match status" value="1"/>
</dbReference>
<feature type="region of interest" description="Disordered" evidence="5">
    <location>
        <begin position="232"/>
        <end position="287"/>
    </location>
</feature>
<sequence>MATKRKNVVVTMEKRLEALGRIDKGESLKTIAASYGVGTSTVSDWKKNRTKIEEFCFKMITKDSLDNRCKANKAKHETLDDALYVWFCAERERGLPVSGPIIQETALKLNKMLPDCEPNFTASQGWLDRWKKRHGIRQPSRQSPKLTNSDTEDKSPASNLAVIKEEIDSEDLPQSEHAQKPVVEHSQKPVVEDAQKPVVPPSPTQTPDQILADDDMILEEPDFAAVEELIRGATSPTASDSGFTTTSTTTTDGIPTGSSNSESNTSDYGSVPGAEPTPPPEPAPVEYPKIRIKTTGLLKEPLTITEITDDNPNGDPSYNQSSDSSNLWSNSNLEDPLKLPDNDDNNIMSLFNNNERAKDLGFHSSDSEFISLDRLEDRNRGAMQLYNPSNNQNQSTLDTLTGLPMQALAQQVSRLQSSSSSNGLHQQNVLINIQQFPSGPPQPSYQPPPMYPYPPQPMQPYQYQPSYRPPNPMYYPPGPPGYPPQHMPPPPQPQLTQLGQPPMNQQQMNQPPMSQPQMNHNQMPPSSQPQNMNQQMQQQPTPYRQPMPPRQPAPRPPQPGNRMPNPPRPPMAQRQPVSRPRAPMVRPRSATGMTAVRSVRPRMATPQNNIRPQNSPVKRTPEQSQQMQTKKKKFDLLTPDKDDDDCQVICMQPKNTDGGLPQIESVLGGTSETAESSIMHLSDSITLSVRNPPPKPAESPKKSDAKAVANILATRGITVTATAKPKETVKESPSKAASPIPTPINLNGAVSIIPAAKTNGNQKSGVTESLPTVDLTDDSPTPPASSPQKQRPGLPFRCDLCPAQYPNSVGLNKHRQTYHKTTSGMAELGIPVINLKTPGVMQKLSNLGICNYIPLPSQNTADGTFAVPIINSRNPANLSSIGSTTMISLGPIRSIPKPQNNVNKQLNSPQKS</sequence>
<feature type="region of interest" description="Disordered" evidence="5">
    <location>
        <begin position="301"/>
        <end position="341"/>
    </location>
</feature>
<evidence type="ECO:0000256" key="2">
    <source>
        <dbReference type="ARBA" id="ARBA00023125"/>
    </source>
</evidence>
<dbReference type="PANTHER" id="PTHR19303">
    <property type="entry name" value="TRANSPOSON"/>
    <property type="match status" value="1"/>
</dbReference>
<evidence type="ECO:0000256" key="1">
    <source>
        <dbReference type="ARBA" id="ARBA00004123"/>
    </source>
</evidence>
<dbReference type="SMART" id="SM00674">
    <property type="entry name" value="CENPB"/>
    <property type="match status" value="1"/>
</dbReference>
<dbReference type="Gene3D" id="1.10.10.60">
    <property type="entry name" value="Homeodomain-like"/>
    <property type="match status" value="1"/>
</dbReference>
<feature type="compositionally biased region" description="Low complexity" evidence="5">
    <location>
        <begin position="494"/>
        <end position="542"/>
    </location>
</feature>
<keyword evidence="2 4" id="KW-0238">DNA-binding</keyword>
<feature type="region of interest" description="Disordered" evidence="5">
    <location>
        <begin position="759"/>
        <end position="795"/>
    </location>
</feature>
<reference evidence="8" key="1">
    <citation type="submission" date="2025-08" db="UniProtKB">
        <authorList>
            <consortium name="RefSeq"/>
        </authorList>
    </citation>
    <scope>IDENTIFICATION</scope>
    <source>
        <tissue evidence="8">Whole insect</tissue>
    </source>
</reference>
<feature type="compositionally biased region" description="Pro residues" evidence="5">
    <location>
        <begin position="438"/>
        <end position="458"/>
    </location>
</feature>
<dbReference type="PANTHER" id="PTHR19303:SF16">
    <property type="entry name" value="JERKY PROTEIN HOMOLOG-LIKE"/>
    <property type="match status" value="1"/>
</dbReference>
<feature type="domain" description="HTH CENPB-type" evidence="7">
    <location>
        <begin position="67"/>
        <end position="140"/>
    </location>
</feature>
<protein>
    <submittedName>
        <fullName evidence="8">Cell surface glycoprotein 1-like isoform X1</fullName>
    </submittedName>
</protein>
<feature type="region of interest" description="Disordered" evidence="5">
    <location>
        <begin position="434"/>
        <end position="640"/>
    </location>
</feature>
<dbReference type="RefSeq" id="XP_028140058.1">
    <property type="nucleotide sequence ID" value="XM_028284257.1"/>
</dbReference>
<feature type="compositionally biased region" description="Basic and acidic residues" evidence="5">
    <location>
        <begin position="177"/>
        <end position="195"/>
    </location>
</feature>
<feature type="compositionally biased region" description="Pro residues" evidence="5">
    <location>
        <begin position="275"/>
        <end position="285"/>
    </location>
</feature>
<feature type="DNA-binding region" description="H-T-H motif" evidence="4">
    <location>
        <begin position="28"/>
        <end position="48"/>
    </location>
</feature>
<dbReference type="InterPro" id="IPR036388">
    <property type="entry name" value="WH-like_DNA-bd_sf"/>
</dbReference>
<dbReference type="GO" id="GO:0005634">
    <property type="term" value="C:nucleus"/>
    <property type="evidence" value="ECO:0007669"/>
    <property type="project" value="UniProtKB-SubCell"/>
</dbReference>
<dbReference type="InterPro" id="IPR013087">
    <property type="entry name" value="Znf_C2H2_type"/>
</dbReference>
<name>A0A6P7G507_DIAVI</name>
<comment type="subcellular location">
    <subcellularLocation>
        <location evidence="1 4">Nucleus</location>
    </subcellularLocation>
</comment>
<feature type="compositionally biased region" description="Polar residues" evidence="5">
    <location>
        <begin position="139"/>
        <end position="149"/>
    </location>
</feature>
<feature type="region of interest" description="Disordered" evidence="5">
    <location>
        <begin position="133"/>
        <end position="209"/>
    </location>
</feature>
<feature type="compositionally biased region" description="Polar residues" evidence="5">
    <location>
        <begin position="605"/>
        <end position="628"/>
    </location>
</feature>
<dbReference type="PROSITE" id="PS51253">
    <property type="entry name" value="HTH_CENPB"/>
    <property type="match status" value="1"/>
</dbReference>
<dbReference type="PROSITE" id="PS50960">
    <property type="entry name" value="HTH_PSQ"/>
    <property type="match status" value="1"/>
</dbReference>
<evidence type="ECO:0000256" key="3">
    <source>
        <dbReference type="ARBA" id="ARBA00023242"/>
    </source>
</evidence>
<dbReference type="AlphaFoldDB" id="A0A6P7G507"/>
<dbReference type="PROSITE" id="PS00028">
    <property type="entry name" value="ZINC_FINGER_C2H2_1"/>
    <property type="match status" value="1"/>
</dbReference>
<accession>A0A6P7G507</accession>
<feature type="domain" description="HTH psq-type" evidence="6">
    <location>
        <begin position="1"/>
        <end position="52"/>
    </location>
</feature>
<proteinExistence type="predicted"/>
<evidence type="ECO:0000256" key="5">
    <source>
        <dbReference type="SAM" id="MobiDB-lite"/>
    </source>
</evidence>
<dbReference type="OrthoDB" id="5982876at2759"/>
<organism evidence="8">
    <name type="scientific">Diabrotica virgifera virgifera</name>
    <name type="common">western corn rootworm</name>
    <dbReference type="NCBI Taxonomy" id="50390"/>
    <lineage>
        <taxon>Eukaryota</taxon>
        <taxon>Metazoa</taxon>
        <taxon>Ecdysozoa</taxon>
        <taxon>Arthropoda</taxon>
        <taxon>Hexapoda</taxon>
        <taxon>Insecta</taxon>
        <taxon>Pterygota</taxon>
        <taxon>Neoptera</taxon>
        <taxon>Endopterygota</taxon>
        <taxon>Coleoptera</taxon>
        <taxon>Polyphaga</taxon>
        <taxon>Cucujiformia</taxon>
        <taxon>Chrysomeloidea</taxon>
        <taxon>Chrysomelidae</taxon>
        <taxon>Galerucinae</taxon>
        <taxon>Diabroticina</taxon>
        <taxon>Diabroticites</taxon>
        <taxon>Diabrotica</taxon>
    </lineage>
</organism>
<dbReference type="SUPFAM" id="SSF46689">
    <property type="entry name" value="Homeodomain-like"/>
    <property type="match status" value="2"/>
</dbReference>
<dbReference type="InterPro" id="IPR009057">
    <property type="entry name" value="Homeodomain-like_sf"/>
</dbReference>
<feature type="compositionally biased region" description="Polar residues" evidence="5">
    <location>
        <begin position="759"/>
        <end position="770"/>
    </location>
</feature>
<feature type="compositionally biased region" description="Polar residues" evidence="5">
    <location>
        <begin position="897"/>
        <end position="912"/>
    </location>
</feature>
<evidence type="ECO:0000313" key="8">
    <source>
        <dbReference type="RefSeq" id="XP_028140058.1"/>
    </source>
</evidence>
<dbReference type="Pfam" id="PF03221">
    <property type="entry name" value="HTH_Tnp_Tc5"/>
    <property type="match status" value="1"/>
</dbReference>
<dbReference type="Pfam" id="PF04218">
    <property type="entry name" value="CENP-B_N"/>
    <property type="match status" value="1"/>
</dbReference>
<keyword evidence="3 4" id="KW-0539">Nucleus</keyword>
<evidence type="ECO:0000256" key="4">
    <source>
        <dbReference type="PROSITE-ProRule" id="PRU00320"/>
    </source>
</evidence>
<evidence type="ECO:0000259" key="7">
    <source>
        <dbReference type="PROSITE" id="PS51253"/>
    </source>
</evidence>
<feature type="compositionally biased region" description="Pro residues" evidence="5">
    <location>
        <begin position="467"/>
        <end position="493"/>
    </location>
</feature>
<feature type="compositionally biased region" description="Pro residues" evidence="5">
    <location>
        <begin position="543"/>
        <end position="570"/>
    </location>
</feature>
<feature type="compositionally biased region" description="Low complexity" evidence="5">
    <location>
        <begin position="237"/>
        <end position="259"/>
    </location>
</feature>
<evidence type="ECO:0000259" key="6">
    <source>
        <dbReference type="PROSITE" id="PS50960"/>
    </source>
</evidence>
<dbReference type="GO" id="GO:0003677">
    <property type="term" value="F:DNA binding"/>
    <property type="evidence" value="ECO:0007669"/>
    <property type="project" value="UniProtKB-UniRule"/>
</dbReference>
<dbReference type="InterPro" id="IPR050863">
    <property type="entry name" value="CenT-Element_Derived"/>
</dbReference>
<dbReference type="InterPro" id="IPR007889">
    <property type="entry name" value="HTH_Psq"/>
</dbReference>
<dbReference type="InParanoid" id="A0A6P7G507"/>